<gene>
    <name evidence="1" type="ORF">BDR25DRAFT_372789</name>
</gene>
<sequence>MKDLKGKTALITGGGTGIGLALALQLAAEGTNIVICSTNKERLSAGANEIRKSASNVKVLDIICDVSDRSSVKTLKAEITKAGLQVDILVCNSGVTTGGEFHLHREQDWDWVYGVVLNGTTYCIQEFYPDMVNRGYGHICIHGSQAGMVPNWVTLHGPYTSAKAAVHALGAALRPEAAQHGVGISTIIIAGTQTEIMKSERSRPERFGDSLVVDLKKREARRIPPADVASQVVDGIKQDKGWVATHPDLKARTKQYFDEILAAYDHE</sequence>
<accession>A0ACB6QPV1</accession>
<reference evidence="1" key="1">
    <citation type="journal article" date="2020" name="Stud. Mycol.">
        <title>101 Dothideomycetes genomes: a test case for predicting lifestyles and emergence of pathogens.</title>
        <authorList>
            <person name="Haridas S."/>
            <person name="Albert R."/>
            <person name="Binder M."/>
            <person name="Bloem J."/>
            <person name="Labutti K."/>
            <person name="Salamov A."/>
            <person name="Andreopoulos B."/>
            <person name="Baker S."/>
            <person name="Barry K."/>
            <person name="Bills G."/>
            <person name="Bluhm B."/>
            <person name="Cannon C."/>
            <person name="Castanera R."/>
            <person name="Culley D."/>
            <person name="Daum C."/>
            <person name="Ezra D."/>
            <person name="Gonzalez J."/>
            <person name="Henrissat B."/>
            <person name="Kuo A."/>
            <person name="Liang C."/>
            <person name="Lipzen A."/>
            <person name="Lutzoni F."/>
            <person name="Magnuson J."/>
            <person name="Mondo S."/>
            <person name="Nolan M."/>
            <person name="Ohm R."/>
            <person name="Pangilinan J."/>
            <person name="Park H.-J."/>
            <person name="Ramirez L."/>
            <person name="Alfaro M."/>
            <person name="Sun H."/>
            <person name="Tritt A."/>
            <person name="Yoshinaga Y."/>
            <person name="Zwiers L.-H."/>
            <person name="Turgeon B."/>
            <person name="Goodwin S."/>
            <person name="Spatafora J."/>
            <person name="Crous P."/>
            <person name="Grigoriev I."/>
        </authorList>
    </citation>
    <scope>NUCLEOTIDE SEQUENCE</scope>
    <source>
        <strain evidence="1">ATCC 200398</strain>
    </source>
</reference>
<comment type="caution">
    <text evidence="1">The sequence shown here is derived from an EMBL/GenBank/DDBJ whole genome shotgun (WGS) entry which is preliminary data.</text>
</comment>
<protein>
    <submittedName>
        <fullName evidence="1">NAD(P)-binding protein</fullName>
    </submittedName>
</protein>
<name>A0ACB6QPV1_9PLEO</name>
<dbReference type="Proteomes" id="UP000799755">
    <property type="component" value="Unassembled WGS sequence"/>
</dbReference>
<dbReference type="EMBL" id="MU003514">
    <property type="protein sequence ID" value="KAF2468931.1"/>
    <property type="molecule type" value="Genomic_DNA"/>
</dbReference>
<proteinExistence type="predicted"/>
<evidence type="ECO:0000313" key="2">
    <source>
        <dbReference type="Proteomes" id="UP000799755"/>
    </source>
</evidence>
<evidence type="ECO:0000313" key="1">
    <source>
        <dbReference type="EMBL" id="KAF2468931.1"/>
    </source>
</evidence>
<keyword evidence="2" id="KW-1185">Reference proteome</keyword>
<organism evidence="1 2">
    <name type="scientific">Lindgomyces ingoldianus</name>
    <dbReference type="NCBI Taxonomy" id="673940"/>
    <lineage>
        <taxon>Eukaryota</taxon>
        <taxon>Fungi</taxon>
        <taxon>Dikarya</taxon>
        <taxon>Ascomycota</taxon>
        <taxon>Pezizomycotina</taxon>
        <taxon>Dothideomycetes</taxon>
        <taxon>Pleosporomycetidae</taxon>
        <taxon>Pleosporales</taxon>
        <taxon>Lindgomycetaceae</taxon>
        <taxon>Lindgomyces</taxon>
    </lineage>
</organism>